<dbReference type="InterPro" id="IPR013785">
    <property type="entry name" value="Aldolase_TIM"/>
</dbReference>
<evidence type="ECO:0008006" key="3">
    <source>
        <dbReference type="Google" id="ProtNLM"/>
    </source>
</evidence>
<evidence type="ECO:0000313" key="1">
    <source>
        <dbReference type="EMBL" id="RGE74606.1"/>
    </source>
</evidence>
<accession>A0A3E3J5L1</accession>
<gene>
    <name evidence="1" type="ORF">DWY69_01185</name>
</gene>
<dbReference type="AlphaFoldDB" id="A0A3E3J5L1"/>
<dbReference type="Proteomes" id="UP000261166">
    <property type="component" value="Unassembled WGS sequence"/>
</dbReference>
<protein>
    <recommendedName>
        <fullName evidence="3">Alpha-galactosidase</fullName>
    </recommendedName>
</protein>
<dbReference type="EMBL" id="QVLU01000001">
    <property type="protein sequence ID" value="RGE74606.1"/>
    <property type="molecule type" value="Genomic_DNA"/>
</dbReference>
<dbReference type="SUPFAM" id="SSF51445">
    <property type="entry name" value="(Trans)glycosidases"/>
    <property type="match status" value="1"/>
</dbReference>
<evidence type="ECO:0000313" key="2">
    <source>
        <dbReference type="Proteomes" id="UP000261166"/>
    </source>
</evidence>
<name>A0A3E3J5L1_9FIRM</name>
<sequence>MEKTSYSFQDCYAVLENGSLRIGNAVVERSWRMEGEIPAVCSLKNKKTGKEWLDCGKDADWLCARKEKDAFFHEDFLSGKPRSLRMEAGSDDDCGIGREHLKAAVVLEYADCQLRWIHRIYPQTAVLRSCLQVVWKDGLGTKEQEEQCALTEENPGEKREMLPVMGTQFYAPEPQGDYQDAFPLAPLHCKWKSVSFVDRTDDYDNLVHTDHGIFNRRESRYINGNLLFAEDPLDKEGLIFIKEGPTPLAYQGKVKADFYVKGNSVFPVGWGFDRTECSRAGALTAYGSSVVFWDGERGNASLALQDYHRALHSFSEQKDAFVMSNTWGDQSCDGRLSEQFLLEELEQAGRLGITLYQIDDGWQNGTSANSVNPGGVWNGYYAVNADFWEVNPLRFPNGLEPVAAFAKSKGVRLGLWFSPDSSHEFANWKKDSETLIGLHRRYGIAAFKMDGVKLTSKVSEENLTKLIQQVLTETDGKVFFNMDVTAETRSGYYGRIHYGSLFVENRFTGKFGKWPNYYPHRTLRNLWMLSEYMPASRLQMEFLNVARNQELYEGDPLAPAVCGMEYSFAVTMCANPLAWMELTGLNEAEARVLERIIPQYRQVQSDLLSGYVLPIGEEPDGTAWTGFQSVKTEDKGYLLLIRENSSEETHRCQLRGLADCRLKLEGILGDAGQRSVQVDGEGRAAFTLPGAFCYALYRYQVEKSEE</sequence>
<comment type="caution">
    <text evidence="1">The sequence shown here is derived from an EMBL/GenBank/DDBJ whole genome shotgun (WGS) entry which is preliminary data.</text>
</comment>
<dbReference type="InterPro" id="IPR017853">
    <property type="entry name" value="GH"/>
</dbReference>
<proteinExistence type="predicted"/>
<dbReference type="Pfam" id="PF02065">
    <property type="entry name" value="Melibiase"/>
    <property type="match status" value="1"/>
</dbReference>
<dbReference type="OrthoDB" id="9779211at2"/>
<organism evidence="1 2">
    <name type="scientific">Eisenbergiella massiliensis</name>
    <dbReference type="NCBI Taxonomy" id="1720294"/>
    <lineage>
        <taxon>Bacteria</taxon>
        <taxon>Bacillati</taxon>
        <taxon>Bacillota</taxon>
        <taxon>Clostridia</taxon>
        <taxon>Lachnospirales</taxon>
        <taxon>Lachnospiraceae</taxon>
        <taxon>Eisenbergiella</taxon>
    </lineage>
</organism>
<reference evidence="1 2" key="1">
    <citation type="submission" date="2018-08" db="EMBL/GenBank/DDBJ databases">
        <title>A genome reference for cultivated species of the human gut microbiota.</title>
        <authorList>
            <person name="Zou Y."/>
            <person name="Xue W."/>
            <person name="Luo G."/>
        </authorList>
    </citation>
    <scope>NUCLEOTIDE SEQUENCE [LARGE SCALE GENOMIC DNA]</scope>
    <source>
        <strain evidence="1 2">AF26-4BH</strain>
    </source>
</reference>
<dbReference type="Gene3D" id="3.20.20.70">
    <property type="entry name" value="Aldolase class I"/>
    <property type="match status" value="1"/>
</dbReference>
<dbReference type="RefSeq" id="WP_025489179.1">
    <property type="nucleotide sequence ID" value="NZ_CALBAU010000050.1"/>
</dbReference>